<dbReference type="InterPro" id="IPR019049">
    <property type="entry name" value="Nucleoporin_prot_Ndc1/Nup"/>
</dbReference>
<sequence>MVTVVSSTGEVHAPVCKYVLRQRAQRLFAITGLVVAVSTVALTRSIMPFELALAAASWAVTVLPVFLLRRYNLQLRRATEPTQRAFVGALAGRAKTWEHIGLMAASGAAEGVIYVIAVYTNAYDDPKLMPFAPSKRHAQHLNERFVFLLLCLSSAGALYAARDQLRQRFVVRWAPKSHKTVGIAIRSRIAGTLLRVFAVSVLFPAFFHILYLTIRIPTIRILLRVFPFLRSRSPGARRTSSSTRTHHTRRTHVAPPIAPATIPGALVKGVANTEMHGYFAHLAWLDVVRMTLERRALFANPSLCGVLVRSAPPKRVRDYQLLLWRHAPEPSPKAPVAPPATRCKLAALAPTRAAYKTYVLVHQSDRPGHPEARRAVCRAAVPHADGDK</sequence>
<dbReference type="KEGG" id="adl:AURDEDRAFT_153400"/>
<dbReference type="AlphaFoldDB" id="J0WX12"/>
<evidence type="ECO:0000313" key="2">
    <source>
        <dbReference type="EMBL" id="EJD40967.1"/>
    </source>
</evidence>
<keyword evidence="1" id="KW-0472">Membrane</keyword>
<protein>
    <submittedName>
        <fullName evidence="2">Uncharacterized protein</fullName>
    </submittedName>
</protein>
<dbReference type="InParanoid" id="J0WX12"/>
<organism evidence="2 3">
    <name type="scientific">Auricularia subglabra (strain TFB-10046 / SS5)</name>
    <name type="common">White-rot fungus</name>
    <name type="synonym">Auricularia delicata (strain TFB10046)</name>
    <dbReference type="NCBI Taxonomy" id="717982"/>
    <lineage>
        <taxon>Eukaryota</taxon>
        <taxon>Fungi</taxon>
        <taxon>Dikarya</taxon>
        <taxon>Basidiomycota</taxon>
        <taxon>Agaricomycotina</taxon>
        <taxon>Agaricomycetes</taxon>
        <taxon>Auriculariales</taxon>
        <taxon>Auriculariaceae</taxon>
        <taxon>Auricularia</taxon>
    </lineage>
</organism>
<reference evidence="3" key="1">
    <citation type="journal article" date="2012" name="Science">
        <title>The Paleozoic origin of enzymatic lignin decomposition reconstructed from 31 fungal genomes.</title>
        <authorList>
            <person name="Floudas D."/>
            <person name="Binder M."/>
            <person name="Riley R."/>
            <person name="Barry K."/>
            <person name="Blanchette R.A."/>
            <person name="Henrissat B."/>
            <person name="Martinez A.T."/>
            <person name="Otillar R."/>
            <person name="Spatafora J.W."/>
            <person name="Yadav J.S."/>
            <person name="Aerts A."/>
            <person name="Benoit I."/>
            <person name="Boyd A."/>
            <person name="Carlson A."/>
            <person name="Copeland A."/>
            <person name="Coutinho P.M."/>
            <person name="de Vries R.P."/>
            <person name="Ferreira P."/>
            <person name="Findley K."/>
            <person name="Foster B."/>
            <person name="Gaskell J."/>
            <person name="Glotzer D."/>
            <person name="Gorecki P."/>
            <person name="Heitman J."/>
            <person name="Hesse C."/>
            <person name="Hori C."/>
            <person name="Igarashi K."/>
            <person name="Jurgens J.A."/>
            <person name="Kallen N."/>
            <person name="Kersten P."/>
            <person name="Kohler A."/>
            <person name="Kuees U."/>
            <person name="Kumar T.K.A."/>
            <person name="Kuo A."/>
            <person name="LaButti K."/>
            <person name="Larrondo L.F."/>
            <person name="Lindquist E."/>
            <person name="Ling A."/>
            <person name="Lombard V."/>
            <person name="Lucas S."/>
            <person name="Lundell T."/>
            <person name="Martin R."/>
            <person name="McLaughlin D.J."/>
            <person name="Morgenstern I."/>
            <person name="Morin E."/>
            <person name="Murat C."/>
            <person name="Nagy L.G."/>
            <person name="Nolan M."/>
            <person name="Ohm R.A."/>
            <person name="Patyshakuliyeva A."/>
            <person name="Rokas A."/>
            <person name="Ruiz-Duenas F.J."/>
            <person name="Sabat G."/>
            <person name="Salamov A."/>
            <person name="Samejima M."/>
            <person name="Schmutz J."/>
            <person name="Slot J.C."/>
            <person name="St John F."/>
            <person name="Stenlid J."/>
            <person name="Sun H."/>
            <person name="Sun S."/>
            <person name="Syed K."/>
            <person name="Tsang A."/>
            <person name="Wiebenga A."/>
            <person name="Young D."/>
            <person name="Pisabarro A."/>
            <person name="Eastwood D.C."/>
            <person name="Martin F."/>
            <person name="Cullen D."/>
            <person name="Grigoriev I.V."/>
            <person name="Hibbett D.S."/>
        </authorList>
    </citation>
    <scope>NUCLEOTIDE SEQUENCE [LARGE SCALE GENOMIC DNA]</scope>
    <source>
        <strain evidence="3">TFB10046</strain>
    </source>
</reference>
<gene>
    <name evidence="2" type="ORF">AURDEDRAFT_153400</name>
</gene>
<accession>J0WX12</accession>
<evidence type="ECO:0000256" key="1">
    <source>
        <dbReference type="SAM" id="Phobius"/>
    </source>
</evidence>
<feature type="transmembrane region" description="Helical" evidence="1">
    <location>
        <begin position="51"/>
        <end position="68"/>
    </location>
</feature>
<proteinExistence type="predicted"/>
<feature type="transmembrane region" description="Helical" evidence="1">
    <location>
        <begin position="145"/>
        <end position="162"/>
    </location>
</feature>
<dbReference type="Proteomes" id="UP000006514">
    <property type="component" value="Unassembled WGS sequence"/>
</dbReference>
<feature type="transmembrane region" description="Helical" evidence="1">
    <location>
        <begin position="193"/>
        <end position="214"/>
    </location>
</feature>
<evidence type="ECO:0000313" key="3">
    <source>
        <dbReference type="Proteomes" id="UP000006514"/>
    </source>
</evidence>
<keyword evidence="3" id="KW-1185">Reference proteome</keyword>
<feature type="transmembrane region" description="Helical" evidence="1">
    <location>
        <begin position="100"/>
        <end position="120"/>
    </location>
</feature>
<keyword evidence="1" id="KW-1133">Transmembrane helix</keyword>
<keyword evidence="1" id="KW-0812">Transmembrane</keyword>
<dbReference type="Pfam" id="PF09531">
    <property type="entry name" value="Ndc1_Nup"/>
    <property type="match status" value="1"/>
</dbReference>
<name>J0WX12_AURST</name>
<dbReference type="EMBL" id="JH687797">
    <property type="protein sequence ID" value="EJD40967.1"/>
    <property type="molecule type" value="Genomic_DNA"/>
</dbReference>
<dbReference type="eggNOG" id="ENOG502S8WN">
    <property type="taxonomic scope" value="Eukaryota"/>
</dbReference>
<dbReference type="OrthoDB" id="67850at2759"/>
<feature type="transmembrane region" description="Helical" evidence="1">
    <location>
        <begin position="27"/>
        <end position="45"/>
    </location>
</feature>